<dbReference type="EC" id="2.5.1.19" evidence="3"/>
<dbReference type="InterPro" id="IPR013792">
    <property type="entry name" value="RNA3'P_cycl/enolpyr_Trfase_a/b"/>
</dbReference>
<evidence type="ECO:0000256" key="5">
    <source>
        <dbReference type="ARBA" id="ARBA00022679"/>
    </source>
</evidence>
<evidence type="ECO:0000256" key="2">
    <source>
        <dbReference type="ARBA" id="ARBA00009948"/>
    </source>
</evidence>
<reference evidence="9" key="1">
    <citation type="submission" date="2018-06" db="EMBL/GenBank/DDBJ databases">
        <authorList>
            <person name="Zhirakovskaya E."/>
        </authorList>
    </citation>
    <scope>NUCLEOTIDE SEQUENCE</scope>
</reference>
<dbReference type="NCBIfam" id="TIGR01356">
    <property type="entry name" value="aroA"/>
    <property type="match status" value="1"/>
</dbReference>
<dbReference type="Gene3D" id="3.65.10.10">
    <property type="entry name" value="Enolpyruvate transferase domain"/>
    <property type="match status" value="2"/>
</dbReference>
<dbReference type="PANTHER" id="PTHR21090:SF5">
    <property type="entry name" value="PENTAFUNCTIONAL AROM POLYPEPTIDE"/>
    <property type="match status" value="1"/>
</dbReference>
<evidence type="ECO:0000256" key="1">
    <source>
        <dbReference type="ARBA" id="ARBA00004811"/>
    </source>
</evidence>
<name>A0A3B1BLF2_9ZZZZ</name>
<keyword evidence="5 9" id="KW-0808">Transferase</keyword>
<keyword evidence="6" id="KW-0057">Aromatic amino acid biosynthesis</keyword>
<dbReference type="GO" id="GO:0008652">
    <property type="term" value="P:amino acid biosynthetic process"/>
    <property type="evidence" value="ECO:0007669"/>
    <property type="project" value="UniProtKB-KW"/>
</dbReference>
<sequence>MKFKVKPSSIKGTTLVPASKSHTIRAVFIAALSDGVCVIKNPLESSDGRSALSTVKAMGAGVEVINGDWHITGHGGDIIAPAVPVDVGNSGTSARFSLSFASLCDSPITITGDEQTRSRPMGPLLTALSNLGVEIKSAGGKLPATVKGPVMGGETEVNGKTSQYLSSLLIHAPLAKKDCVLKLDGLNEKPYVDMTLAWLDRMGIEYDRDGYDMFKVRGNQKYSAFSATVPGDFSSATFFACMGAIPGNSVTLQGLDMEDTQGDRAIFGYLEAMGAKVSIDREKMEVIVTGDVLKGVKLDLNSTPDALPAMAALSALADGVTELGNVPQARIKETDRISVMAEELGKMGIKCDEKPDALLVHGGKPIGSQVSGHGDHRVVMSLALLGSASEGVTEIETAEAVNITFPTFAKDFMACGGNIVVAE</sequence>
<dbReference type="GO" id="GO:0009423">
    <property type="term" value="P:chorismate biosynthetic process"/>
    <property type="evidence" value="ECO:0007669"/>
    <property type="project" value="UniProtKB-UniPathway"/>
</dbReference>
<dbReference type="EMBL" id="UOGC01000079">
    <property type="protein sequence ID" value="VAX18779.1"/>
    <property type="molecule type" value="Genomic_DNA"/>
</dbReference>
<dbReference type="SUPFAM" id="SSF55205">
    <property type="entry name" value="EPT/RTPC-like"/>
    <property type="match status" value="1"/>
</dbReference>
<dbReference type="InterPro" id="IPR036968">
    <property type="entry name" value="Enolpyruvate_Tfrase_sf"/>
</dbReference>
<organism evidence="9">
    <name type="scientific">hydrothermal vent metagenome</name>
    <dbReference type="NCBI Taxonomy" id="652676"/>
    <lineage>
        <taxon>unclassified sequences</taxon>
        <taxon>metagenomes</taxon>
        <taxon>ecological metagenomes</taxon>
    </lineage>
</organism>
<evidence type="ECO:0000256" key="4">
    <source>
        <dbReference type="ARBA" id="ARBA00022605"/>
    </source>
</evidence>
<dbReference type="PANTHER" id="PTHR21090">
    <property type="entry name" value="AROM/DEHYDROQUINATE SYNTHASE"/>
    <property type="match status" value="1"/>
</dbReference>
<dbReference type="PIRSF" id="PIRSF000505">
    <property type="entry name" value="EPSPS"/>
    <property type="match status" value="1"/>
</dbReference>
<dbReference type="GO" id="GO:0003866">
    <property type="term" value="F:3-phosphoshikimate 1-carboxyvinyltransferase activity"/>
    <property type="evidence" value="ECO:0007669"/>
    <property type="project" value="UniProtKB-EC"/>
</dbReference>
<dbReference type="AlphaFoldDB" id="A0A3B1BLF2"/>
<feature type="domain" description="Enolpyruvate transferase" evidence="8">
    <location>
        <begin position="6"/>
        <end position="410"/>
    </location>
</feature>
<evidence type="ECO:0000313" key="9">
    <source>
        <dbReference type="EMBL" id="VAX18779.1"/>
    </source>
</evidence>
<evidence type="ECO:0000259" key="8">
    <source>
        <dbReference type="Pfam" id="PF00275"/>
    </source>
</evidence>
<proteinExistence type="inferred from homology"/>
<evidence type="ECO:0000256" key="3">
    <source>
        <dbReference type="ARBA" id="ARBA00012450"/>
    </source>
</evidence>
<dbReference type="Pfam" id="PF00275">
    <property type="entry name" value="EPSP_synthase"/>
    <property type="match status" value="1"/>
</dbReference>
<dbReference type="InterPro" id="IPR023193">
    <property type="entry name" value="EPSP_synthase_CS"/>
</dbReference>
<dbReference type="PROSITE" id="PS00885">
    <property type="entry name" value="EPSP_SYNTHASE_2"/>
    <property type="match status" value="1"/>
</dbReference>
<protein>
    <recommendedName>
        <fullName evidence="3">3-phosphoshikimate 1-carboxyvinyltransferase</fullName>
        <ecNumber evidence="3">2.5.1.19</ecNumber>
    </recommendedName>
</protein>
<evidence type="ECO:0000256" key="7">
    <source>
        <dbReference type="ARBA" id="ARBA00044633"/>
    </source>
</evidence>
<dbReference type="InterPro" id="IPR006264">
    <property type="entry name" value="EPSP_synthase"/>
</dbReference>
<comment type="catalytic activity">
    <reaction evidence="7">
        <text>3-phosphoshikimate + phosphoenolpyruvate = 5-O-(1-carboxyvinyl)-3-phosphoshikimate + phosphate</text>
        <dbReference type="Rhea" id="RHEA:21256"/>
        <dbReference type="ChEBI" id="CHEBI:43474"/>
        <dbReference type="ChEBI" id="CHEBI:57701"/>
        <dbReference type="ChEBI" id="CHEBI:58702"/>
        <dbReference type="ChEBI" id="CHEBI:145989"/>
        <dbReference type="EC" id="2.5.1.19"/>
    </reaction>
    <physiologicalReaction direction="left-to-right" evidence="7">
        <dbReference type="Rhea" id="RHEA:21257"/>
    </physiologicalReaction>
</comment>
<comment type="similarity">
    <text evidence="2">Belongs to the EPSP synthase family.</text>
</comment>
<dbReference type="InterPro" id="IPR001986">
    <property type="entry name" value="Enolpyruvate_Tfrase_dom"/>
</dbReference>
<dbReference type="GO" id="GO:0009073">
    <property type="term" value="P:aromatic amino acid family biosynthetic process"/>
    <property type="evidence" value="ECO:0007669"/>
    <property type="project" value="UniProtKB-KW"/>
</dbReference>
<comment type="pathway">
    <text evidence="1">Metabolic intermediate biosynthesis; chorismate biosynthesis; chorismate from D-erythrose 4-phosphate and phosphoenolpyruvate: step 6/7.</text>
</comment>
<dbReference type="UniPathway" id="UPA00053">
    <property type="reaction ID" value="UER00089"/>
</dbReference>
<evidence type="ECO:0000256" key="6">
    <source>
        <dbReference type="ARBA" id="ARBA00023141"/>
    </source>
</evidence>
<dbReference type="HAMAP" id="MF_00210">
    <property type="entry name" value="EPSP_synth"/>
    <property type="match status" value="1"/>
</dbReference>
<gene>
    <name evidence="9" type="ORF">MNBD_NITROSPINAE01-1941</name>
</gene>
<dbReference type="CDD" id="cd01556">
    <property type="entry name" value="EPSP_synthase"/>
    <property type="match status" value="1"/>
</dbReference>
<keyword evidence="4" id="KW-0028">Amino-acid biosynthesis</keyword>
<accession>A0A3B1BLF2</accession>